<evidence type="ECO:0000313" key="3">
    <source>
        <dbReference type="Proteomes" id="UP001521785"/>
    </source>
</evidence>
<proteinExistence type="predicted"/>
<evidence type="ECO:0000313" key="2">
    <source>
        <dbReference type="EMBL" id="KAL1610611.1"/>
    </source>
</evidence>
<dbReference type="PANTHER" id="PTHR42060:SF1">
    <property type="entry name" value="NHL REPEAT-CONTAINING PROTEIN"/>
    <property type="match status" value="1"/>
</dbReference>
<gene>
    <name evidence="2" type="ORF">SLS60_002281</name>
</gene>
<protein>
    <recommendedName>
        <fullName evidence="4">SMP-30/Gluconolactonase/LRE-like region domain-containing protein</fullName>
    </recommendedName>
</protein>
<dbReference type="PANTHER" id="PTHR42060">
    <property type="entry name" value="NHL REPEAT-CONTAINING PROTEIN-RELATED"/>
    <property type="match status" value="1"/>
</dbReference>
<reference evidence="2 3" key="1">
    <citation type="submission" date="2024-02" db="EMBL/GenBank/DDBJ databases">
        <title>De novo assembly and annotation of 12 fungi associated with fruit tree decline syndrome in Ontario, Canada.</title>
        <authorList>
            <person name="Sulman M."/>
            <person name="Ellouze W."/>
            <person name="Ilyukhin E."/>
        </authorList>
    </citation>
    <scope>NUCLEOTIDE SEQUENCE [LARGE SCALE GENOMIC DNA]</scope>
    <source>
        <strain evidence="2 3">M42-189</strain>
    </source>
</reference>
<name>A0ABR3S1P7_9PLEO</name>
<feature type="chain" id="PRO_5046342623" description="SMP-30/Gluconolactonase/LRE-like region domain-containing protein" evidence="1">
    <location>
        <begin position="16"/>
        <end position="313"/>
    </location>
</feature>
<evidence type="ECO:0008006" key="4">
    <source>
        <dbReference type="Google" id="ProtNLM"/>
    </source>
</evidence>
<feature type="signal peptide" evidence="1">
    <location>
        <begin position="1"/>
        <end position="15"/>
    </location>
</feature>
<dbReference type="SUPFAM" id="SSF63829">
    <property type="entry name" value="Calcium-dependent phosphotriesterase"/>
    <property type="match status" value="1"/>
</dbReference>
<evidence type="ECO:0000256" key="1">
    <source>
        <dbReference type="SAM" id="SignalP"/>
    </source>
</evidence>
<keyword evidence="1" id="KW-0732">Signal</keyword>
<dbReference type="InterPro" id="IPR011042">
    <property type="entry name" value="6-blade_b-propeller_TolB-like"/>
</dbReference>
<dbReference type="EMBL" id="JAKJXO020000002">
    <property type="protein sequence ID" value="KAL1610611.1"/>
    <property type="molecule type" value="Genomic_DNA"/>
</dbReference>
<keyword evidence="3" id="KW-1185">Reference proteome</keyword>
<dbReference type="Proteomes" id="UP001521785">
    <property type="component" value="Unassembled WGS sequence"/>
</dbReference>
<dbReference type="Gene3D" id="2.120.10.30">
    <property type="entry name" value="TolB, C-terminal domain"/>
    <property type="match status" value="1"/>
</dbReference>
<comment type="caution">
    <text evidence="2">The sequence shown here is derived from an EMBL/GenBank/DDBJ whole genome shotgun (WGS) entry which is preliminary data.</text>
</comment>
<organism evidence="2 3">
    <name type="scientific">Paraconiothyrium brasiliense</name>
    <dbReference type="NCBI Taxonomy" id="300254"/>
    <lineage>
        <taxon>Eukaryota</taxon>
        <taxon>Fungi</taxon>
        <taxon>Dikarya</taxon>
        <taxon>Ascomycota</taxon>
        <taxon>Pezizomycotina</taxon>
        <taxon>Dothideomycetes</taxon>
        <taxon>Pleosporomycetidae</taxon>
        <taxon>Pleosporales</taxon>
        <taxon>Massarineae</taxon>
        <taxon>Didymosphaeriaceae</taxon>
        <taxon>Paraconiothyrium</taxon>
    </lineage>
</organism>
<sequence length="313" mass="33224">MKLFIYATLLSLASAAAVEKRETVQQLANFPGFAENIALRHNGHILVTTLSTSSIHYLNAAGSNTTTLLQPIPGANGISGIVELEKDFFAVAAGIWNTTERRETNASVWTVDFRHTSPTHPTFKKVVDIPETTVLNGLTSIPGTSIVLGSDSAVGAIYAIDAKDRTYSIAIEDGALAPTGPTPNLGVNGIKVHDSKLYFSNSVTGVFGRFPISRSGEAIGPVETVTQFSGSVDSGIDDFAIDEEGNAYISFHPNTIFKVDSQGQQEVIVSGAQQIRDPTSVVLGWGRKGDKVLYASVNTLADPIIGGVDVVYL</sequence>
<dbReference type="InterPro" id="IPR052998">
    <property type="entry name" value="Hetero-Diels-Alderase-like"/>
</dbReference>
<accession>A0ABR3S1P7</accession>